<name>A0ABR2XUS9_9PEZI</name>
<dbReference type="EMBL" id="JARVKM010000020">
    <property type="protein sequence ID" value="KAK9777563.1"/>
    <property type="molecule type" value="Genomic_DNA"/>
</dbReference>
<evidence type="ECO:0000256" key="1">
    <source>
        <dbReference type="SAM" id="MobiDB-lite"/>
    </source>
</evidence>
<gene>
    <name evidence="2" type="ORF">SCAR479_05611</name>
</gene>
<feature type="compositionally biased region" description="Basic and acidic residues" evidence="1">
    <location>
        <begin position="15"/>
        <end position="35"/>
    </location>
</feature>
<feature type="region of interest" description="Disordered" evidence="1">
    <location>
        <begin position="1"/>
        <end position="65"/>
    </location>
</feature>
<dbReference type="Proteomes" id="UP001465668">
    <property type="component" value="Unassembled WGS sequence"/>
</dbReference>
<feature type="compositionally biased region" description="Basic and acidic residues" evidence="1">
    <location>
        <begin position="239"/>
        <end position="249"/>
    </location>
</feature>
<organism evidence="2 3">
    <name type="scientific">Seiridium cardinale</name>
    <dbReference type="NCBI Taxonomy" id="138064"/>
    <lineage>
        <taxon>Eukaryota</taxon>
        <taxon>Fungi</taxon>
        <taxon>Dikarya</taxon>
        <taxon>Ascomycota</taxon>
        <taxon>Pezizomycotina</taxon>
        <taxon>Sordariomycetes</taxon>
        <taxon>Xylariomycetidae</taxon>
        <taxon>Amphisphaeriales</taxon>
        <taxon>Sporocadaceae</taxon>
        <taxon>Seiridium</taxon>
    </lineage>
</organism>
<feature type="compositionally biased region" description="Basic residues" evidence="1">
    <location>
        <begin position="140"/>
        <end position="159"/>
    </location>
</feature>
<feature type="compositionally biased region" description="Basic residues" evidence="1">
    <location>
        <begin position="209"/>
        <end position="220"/>
    </location>
</feature>
<evidence type="ECO:0000313" key="3">
    <source>
        <dbReference type="Proteomes" id="UP001465668"/>
    </source>
</evidence>
<reference evidence="2 3" key="1">
    <citation type="submission" date="2024-02" db="EMBL/GenBank/DDBJ databases">
        <title>First draft genome assembly of two strains of Seiridium cardinale.</title>
        <authorList>
            <person name="Emiliani G."/>
            <person name="Scali E."/>
        </authorList>
    </citation>
    <scope>NUCLEOTIDE SEQUENCE [LARGE SCALE GENOMIC DNA]</scope>
    <source>
        <strain evidence="2 3">BM-138-000479</strain>
    </source>
</reference>
<feature type="compositionally biased region" description="Polar residues" evidence="1">
    <location>
        <begin position="173"/>
        <end position="182"/>
    </location>
</feature>
<evidence type="ECO:0000313" key="2">
    <source>
        <dbReference type="EMBL" id="KAK9777563.1"/>
    </source>
</evidence>
<feature type="region of interest" description="Disordered" evidence="1">
    <location>
        <begin position="84"/>
        <end position="249"/>
    </location>
</feature>
<comment type="caution">
    <text evidence="2">The sequence shown here is derived from an EMBL/GenBank/DDBJ whole genome shotgun (WGS) entry which is preliminary data.</text>
</comment>
<keyword evidence="3" id="KW-1185">Reference proteome</keyword>
<sequence>MGHKHHQDSRRHHDKSQEKKDKKDKKEKPSKKDAEFGTEDPAPRVASTEARAGPGAGAGMAWSSAAPDASKQFVYRAMTLPNGGTWYRVYGPQADSSPPPTSWWQTPKVAPPALPVRIVPPKNDESSDSDPASSDDSSKKAKKPRRKAKKPKRKAKKKSPASDKVIVEKYRNNDINIVTPKTSKPDKDRNIVVILEAGSDMEFRPVNHPSRKHGSGRHAHGSNSRPEKHREHRSRHKHYEVTHDVRGTESRLKVTHWLDGNTSDDDC</sequence>
<protein>
    <submittedName>
        <fullName evidence="2">Uncharacterized protein</fullName>
    </submittedName>
</protein>
<feature type="compositionally biased region" description="Basic residues" evidence="1">
    <location>
        <begin position="1"/>
        <end position="14"/>
    </location>
</feature>
<accession>A0ABR2XUS9</accession>
<proteinExistence type="predicted"/>